<evidence type="ECO:0000313" key="3">
    <source>
        <dbReference type="EMBL" id="CAF4180201.1"/>
    </source>
</evidence>
<dbReference type="PANTHER" id="PTHR45749">
    <property type="match status" value="1"/>
</dbReference>
<reference evidence="3" key="1">
    <citation type="submission" date="2021-02" db="EMBL/GenBank/DDBJ databases">
        <authorList>
            <person name="Nowell W R."/>
        </authorList>
    </citation>
    <scope>NUCLEOTIDE SEQUENCE</scope>
</reference>
<evidence type="ECO:0000259" key="2">
    <source>
        <dbReference type="Pfam" id="PF14291"/>
    </source>
</evidence>
<name>A0A819ZVB8_9BILA</name>
<proteinExistence type="predicted"/>
<feature type="domain" description="DUF4371" evidence="2">
    <location>
        <begin position="203"/>
        <end position="313"/>
    </location>
</feature>
<feature type="compositionally biased region" description="Polar residues" evidence="1">
    <location>
        <begin position="23"/>
        <end position="36"/>
    </location>
</feature>
<dbReference type="AlphaFoldDB" id="A0A819ZVB8"/>
<sequence length="315" mass="35311">MSKKHKDISTYFVSNKRPRSDVSENNSETSTTPHFYNTNNNNSSEIIDNEAISVTASSLSASQNHGITIDILTHENDIGLYVSNNTTKNDFPLLNRLLTKPWIPPPNYIFPKIEQNGKKRSVCQHSWLIKYSWLSYSKIHQGVYCRYCVLFSRQGGNQALGQFISKPLRSLKNATEYLSNHDKCDYHKFSVSQATECISRWQTQNELINICARLIKNKLLNELINTQQFYAVIADETSDLSGTEELSISIRFVSDENDVLIKEIFLGFVALPDTTAVGIAKVITTFIQASGLKTENIRGQGYDGANVVAGKLGGV</sequence>
<dbReference type="InterPro" id="IPR025398">
    <property type="entry name" value="DUF4371"/>
</dbReference>
<feature type="region of interest" description="Disordered" evidence="1">
    <location>
        <begin position="1"/>
        <end position="41"/>
    </location>
</feature>
<accession>A0A819ZVB8</accession>
<evidence type="ECO:0000313" key="4">
    <source>
        <dbReference type="Proteomes" id="UP000663874"/>
    </source>
</evidence>
<dbReference type="Proteomes" id="UP000663874">
    <property type="component" value="Unassembled WGS sequence"/>
</dbReference>
<evidence type="ECO:0000256" key="1">
    <source>
        <dbReference type="SAM" id="MobiDB-lite"/>
    </source>
</evidence>
<dbReference type="EMBL" id="CAJOBE010014607">
    <property type="protein sequence ID" value="CAF4180201.1"/>
    <property type="molecule type" value="Genomic_DNA"/>
</dbReference>
<gene>
    <name evidence="3" type="ORF">FNK824_LOCUS35176</name>
</gene>
<comment type="caution">
    <text evidence="3">The sequence shown here is derived from an EMBL/GenBank/DDBJ whole genome shotgun (WGS) entry which is preliminary data.</text>
</comment>
<protein>
    <recommendedName>
        <fullName evidence="2">DUF4371 domain-containing protein</fullName>
    </recommendedName>
</protein>
<dbReference type="PANTHER" id="PTHR45749:SF21">
    <property type="entry name" value="DUF4371 DOMAIN-CONTAINING PROTEIN"/>
    <property type="match status" value="1"/>
</dbReference>
<dbReference type="Pfam" id="PF14291">
    <property type="entry name" value="DUF4371"/>
    <property type="match status" value="1"/>
</dbReference>
<organism evidence="3 4">
    <name type="scientific">Rotaria sordida</name>
    <dbReference type="NCBI Taxonomy" id="392033"/>
    <lineage>
        <taxon>Eukaryota</taxon>
        <taxon>Metazoa</taxon>
        <taxon>Spiralia</taxon>
        <taxon>Gnathifera</taxon>
        <taxon>Rotifera</taxon>
        <taxon>Eurotatoria</taxon>
        <taxon>Bdelloidea</taxon>
        <taxon>Philodinida</taxon>
        <taxon>Philodinidae</taxon>
        <taxon>Rotaria</taxon>
    </lineage>
</organism>